<dbReference type="PANTHER" id="PTHR12174:SF23">
    <property type="entry name" value="MINOR HISTOCOMPATIBILITY ANTIGEN H13"/>
    <property type="match status" value="1"/>
</dbReference>
<dbReference type="GO" id="GO:0098554">
    <property type="term" value="C:cytoplasmic side of endoplasmic reticulum membrane"/>
    <property type="evidence" value="ECO:0007669"/>
    <property type="project" value="TreeGrafter"/>
</dbReference>
<keyword evidence="4" id="KW-0812">Transmembrane</keyword>
<protein>
    <submittedName>
        <fullName evidence="5">Uncharacterized protein</fullName>
    </submittedName>
</protein>
<dbReference type="Pfam" id="PF04258">
    <property type="entry name" value="Peptidase_A22B"/>
    <property type="match status" value="1"/>
</dbReference>
<dbReference type="GO" id="GO:0033619">
    <property type="term" value="P:membrane protein proteolysis"/>
    <property type="evidence" value="ECO:0007669"/>
    <property type="project" value="TreeGrafter"/>
</dbReference>
<reference evidence="5" key="1">
    <citation type="submission" date="2014-09" db="EMBL/GenBank/DDBJ databases">
        <authorList>
            <person name="Magalhaes I.L.F."/>
            <person name="Oliveira U."/>
            <person name="Santos F.R."/>
            <person name="Vidigal T.H.D.A."/>
            <person name="Brescovit A.D."/>
            <person name="Santos A.J."/>
        </authorList>
    </citation>
    <scope>NUCLEOTIDE SEQUENCE</scope>
    <source>
        <tissue evidence="5">Shoot tissue taken approximately 20 cm above the soil surface</tissue>
    </source>
</reference>
<evidence type="ECO:0000256" key="3">
    <source>
        <dbReference type="SAM" id="MobiDB-lite"/>
    </source>
</evidence>
<dbReference type="EMBL" id="GBRH01195315">
    <property type="protein sequence ID" value="JAE02581.1"/>
    <property type="molecule type" value="Transcribed_RNA"/>
</dbReference>
<feature type="compositionally biased region" description="Basic and acidic residues" evidence="3">
    <location>
        <begin position="56"/>
        <end position="65"/>
    </location>
</feature>
<dbReference type="InterPro" id="IPR007369">
    <property type="entry name" value="Peptidase_A22B_SPP"/>
</dbReference>
<dbReference type="GO" id="GO:0042500">
    <property type="term" value="F:aspartic endopeptidase activity, intramembrane cleaving"/>
    <property type="evidence" value="ECO:0007669"/>
    <property type="project" value="InterPro"/>
</dbReference>
<keyword evidence="2" id="KW-0256">Endoplasmic reticulum</keyword>
<comment type="subcellular location">
    <subcellularLocation>
        <location evidence="1">Endoplasmic reticulum membrane</location>
        <topology evidence="1">Multi-pass membrane protein</topology>
    </subcellularLocation>
</comment>
<feature type="region of interest" description="Disordered" evidence="3">
    <location>
        <begin position="41"/>
        <end position="65"/>
    </location>
</feature>
<evidence type="ECO:0000256" key="4">
    <source>
        <dbReference type="SAM" id="Phobius"/>
    </source>
</evidence>
<accession>A0A0A9EXJ1</accession>
<dbReference type="GO" id="GO:0006465">
    <property type="term" value="P:signal peptide processing"/>
    <property type="evidence" value="ECO:0007669"/>
    <property type="project" value="TreeGrafter"/>
</dbReference>
<dbReference type="AlphaFoldDB" id="A0A0A9EXJ1"/>
<dbReference type="GO" id="GO:0098553">
    <property type="term" value="C:lumenal side of endoplasmic reticulum membrane"/>
    <property type="evidence" value="ECO:0007669"/>
    <property type="project" value="TreeGrafter"/>
</dbReference>
<evidence type="ECO:0000256" key="2">
    <source>
        <dbReference type="ARBA" id="ARBA00022824"/>
    </source>
</evidence>
<feature type="transmembrane region" description="Helical" evidence="4">
    <location>
        <begin position="6"/>
        <end position="28"/>
    </location>
</feature>
<keyword evidence="4" id="KW-1133">Transmembrane helix</keyword>
<sequence>MNWFQAAQPALLYIVPGVIGFVAVHCLWNGEVKQLLEFDESKAEAEGAGEEDGADDSSKQNKKAD</sequence>
<proteinExistence type="predicted"/>
<reference evidence="5" key="2">
    <citation type="journal article" date="2015" name="Data Brief">
        <title>Shoot transcriptome of the giant reed, Arundo donax.</title>
        <authorList>
            <person name="Barrero R.A."/>
            <person name="Guerrero F.D."/>
            <person name="Moolhuijzen P."/>
            <person name="Goolsby J.A."/>
            <person name="Tidwell J."/>
            <person name="Bellgard S.E."/>
            <person name="Bellgard M.I."/>
        </authorList>
    </citation>
    <scope>NUCLEOTIDE SEQUENCE</scope>
    <source>
        <tissue evidence="5">Shoot tissue taken approximately 20 cm above the soil surface</tissue>
    </source>
</reference>
<evidence type="ECO:0000313" key="5">
    <source>
        <dbReference type="EMBL" id="JAE02581.1"/>
    </source>
</evidence>
<evidence type="ECO:0000256" key="1">
    <source>
        <dbReference type="ARBA" id="ARBA00004477"/>
    </source>
</evidence>
<name>A0A0A9EXJ1_ARUDO</name>
<organism evidence="5">
    <name type="scientific">Arundo donax</name>
    <name type="common">Giant reed</name>
    <name type="synonym">Donax arundinaceus</name>
    <dbReference type="NCBI Taxonomy" id="35708"/>
    <lineage>
        <taxon>Eukaryota</taxon>
        <taxon>Viridiplantae</taxon>
        <taxon>Streptophyta</taxon>
        <taxon>Embryophyta</taxon>
        <taxon>Tracheophyta</taxon>
        <taxon>Spermatophyta</taxon>
        <taxon>Magnoliopsida</taxon>
        <taxon>Liliopsida</taxon>
        <taxon>Poales</taxon>
        <taxon>Poaceae</taxon>
        <taxon>PACMAD clade</taxon>
        <taxon>Arundinoideae</taxon>
        <taxon>Arundineae</taxon>
        <taxon>Arundo</taxon>
    </lineage>
</organism>
<keyword evidence="4" id="KW-0472">Membrane</keyword>
<dbReference type="PANTHER" id="PTHR12174">
    <property type="entry name" value="SIGNAL PEPTIDE PEPTIDASE"/>
    <property type="match status" value="1"/>
</dbReference>